<dbReference type="Gene3D" id="3.40.50.2300">
    <property type="match status" value="1"/>
</dbReference>
<dbReference type="GO" id="GO:0006355">
    <property type="term" value="P:regulation of DNA-templated transcription"/>
    <property type="evidence" value="ECO:0007669"/>
    <property type="project" value="InterPro"/>
</dbReference>
<dbReference type="GO" id="GO:0005829">
    <property type="term" value="C:cytosol"/>
    <property type="evidence" value="ECO:0007669"/>
    <property type="project" value="TreeGrafter"/>
</dbReference>
<dbReference type="CDD" id="cd00383">
    <property type="entry name" value="trans_reg_C"/>
    <property type="match status" value="1"/>
</dbReference>
<keyword evidence="5 9" id="KW-0238">DNA-binding</keyword>
<feature type="modified residue" description="4-aspartylphosphate" evidence="8">
    <location>
        <position position="52"/>
    </location>
</feature>
<reference evidence="12" key="1">
    <citation type="journal article" date="2017" name="Genome Announc.">
        <title>High-Quality Whole-Genome Sequences of the Oligo-Mouse-Microbiota Bacterial Community.</title>
        <authorList>
            <person name="Garzetti D."/>
            <person name="Brugiroux S."/>
            <person name="Bunk B."/>
            <person name="Pukall R."/>
            <person name="McCoy K.D."/>
            <person name="Macpherson A.J."/>
            <person name="Stecher B."/>
        </authorList>
    </citation>
    <scope>NUCLEOTIDE SEQUENCE</scope>
    <source>
        <strain evidence="12">KB18</strain>
    </source>
</reference>
<reference evidence="14" key="2">
    <citation type="submission" date="2017-05" db="EMBL/GenBank/DDBJ databases">
        <title>Improved OligoMM genomes.</title>
        <authorList>
            <person name="Garzetti D."/>
        </authorList>
    </citation>
    <scope>NUCLEOTIDE SEQUENCE [LARGE SCALE GENOMIC DNA]</scope>
    <source>
        <strain evidence="14">KB18</strain>
    </source>
</reference>
<dbReference type="Proteomes" id="UP000596035">
    <property type="component" value="Chromosome"/>
</dbReference>
<name>A0A1Z2XS18_9FIRM</name>
<evidence type="ECO:0000259" key="10">
    <source>
        <dbReference type="PROSITE" id="PS50110"/>
    </source>
</evidence>
<sequence length="220" mass="24528">MKRILIIEDDEAIRAGLCRSLASDTMEAVGAEDLASAAQRMNAQQFDLLLLDCNLPDGNGIDFCRELMSKMSIPVIFLTVRDSEIDEVAAFRAGACDYVKKPFSLMVLRERIAALLERREKRSDLYVDRRYRFDFGAMDFSVDGERVYLGATECKLLAVLVKNAGHVLSRAALTDALWEGGEELNENALSVTVSRLRGRLGEKSISTIYGLGYMWVGDKT</sequence>
<feature type="domain" description="OmpR/PhoB-type" evidence="11">
    <location>
        <begin position="122"/>
        <end position="217"/>
    </location>
</feature>
<dbReference type="SMART" id="SM00862">
    <property type="entry name" value="Trans_reg_C"/>
    <property type="match status" value="1"/>
</dbReference>
<feature type="domain" description="Response regulatory" evidence="10">
    <location>
        <begin position="3"/>
        <end position="116"/>
    </location>
</feature>
<evidence type="ECO:0000256" key="7">
    <source>
        <dbReference type="ARBA" id="ARBA00024867"/>
    </source>
</evidence>
<dbReference type="InterPro" id="IPR016032">
    <property type="entry name" value="Sig_transdc_resp-reg_C-effctor"/>
</dbReference>
<keyword evidence="4" id="KW-0805">Transcription regulation</keyword>
<dbReference type="InterPro" id="IPR011006">
    <property type="entry name" value="CheY-like_superfamily"/>
</dbReference>
<evidence type="ECO:0000256" key="2">
    <source>
        <dbReference type="ARBA" id="ARBA00022553"/>
    </source>
</evidence>
<dbReference type="Pfam" id="PF00486">
    <property type="entry name" value="Trans_reg_C"/>
    <property type="match status" value="1"/>
</dbReference>
<evidence type="ECO:0000313" key="13">
    <source>
        <dbReference type="EMBL" id="QQR30432.1"/>
    </source>
</evidence>
<dbReference type="GO" id="GO:0000156">
    <property type="term" value="F:phosphorelay response regulator activity"/>
    <property type="evidence" value="ECO:0007669"/>
    <property type="project" value="TreeGrafter"/>
</dbReference>
<proteinExistence type="predicted"/>
<dbReference type="EMBL" id="CP065321">
    <property type="protein sequence ID" value="QQR30432.1"/>
    <property type="molecule type" value="Genomic_DNA"/>
</dbReference>
<dbReference type="SMART" id="SM00448">
    <property type="entry name" value="REC"/>
    <property type="match status" value="1"/>
</dbReference>
<evidence type="ECO:0000313" key="14">
    <source>
        <dbReference type="Proteomes" id="UP000196710"/>
    </source>
</evidence>
<evidence type="ECO:0000256" key="9">
    <source>
        <dbReference type="PROSITE-ProRule" id="PRU01091"/>
    </source>
</evidence>
<evidence type="ECO:0000256" key="8">
    <source>
        <dbReference type="PROSITE-ProRule" id="PRU00169"/>
    </source>
</evidence>
<dbReference type="AlphaFoldDB" id="A0A1Z2XS18"/>
<dbReference type="InterPro" id="IPR039420">
    <property type="entry name" value="WalR-like"/>
</dbReference>
<dbReference type="InterPro" id="IPR036388">
    <property type="entry name" value="WH-like_DNA-bd_sf"/>
</dbReference>
<keyword evidence="2 8" id="KW-0597">Phosphoprotein</keyword>
<evidence type="ECO:0000313" key="12">
    <source>
        <dbReference type="EMBL" id="ASB41161.1"/>
    </source>
</evidence>
<reference evidence="13 15" key="3">
    <citation type="submission" date="2020-11" db="EMBL/GenBank/DDBJ databases">
        <title>Closed and high quality bacterial genomes of the OMM12 community.</title>
        <authorList>
            <person name="Marbouty M."/>
            <person name="Lamy-Besnier Q."/>
            <person name="Debarbieux L."/>
            <person name="Koszul R."/>
        </authorList>
    </citation>
    <scope>NUCLEOTIDE SEQUENCE [LARGE SCALE GENOMIC DNA]</scope>
    <source>
        <strain evidence="13 15">KB18</strain>
    </source>
</reference>
<keyword evidence="14" id="KW-1185">Reference proteome</keyword>
<dbReference type="Gene3D" id="1.10.10.10">
    <property type="entry name" value="Winged helix-like DNA-binding domain superfamily/Winged helix DNA-binding domain"/>
    <property type="match status" value="1"/>
</dbReference>
<dbReference type="PROSITE" id="PS51755">
    <property type="entry name" value="OMPR_PHOB"/>
    <property type="match status" value="1"/>
</dbReference>
<dbReference type="KEGG" id="amur:ADH66_11140"/>
<evidence type="ECO:0000256" key="3">
    <source>
        <dbReference type="ARBA" id="ARBA00023012"/>
    </source>
</evidence>
<evidence type="ECO:0000256" key="6">
    <source>
        <dbReference type="ARBA" id="ARBA00023163"/>
    </source>
</evidence>
<dbReference type="GO" id="GO:0000976">
    <property type="term" value="F:transcription cis-regulatory region binding"/>
    <property type="evidence" value="ECO:0007669"/>
    <property type="project" value="TreeGrafter"/>
</dbReference>
<comment type="function">
    <text evidence="7">May play the central regulatory role in sporulation. It may be an element of the effector pathway responsible for the activation of sporulation genes in response to nutritional stress. Spo0A may act in concert with spo0H (a sigma factor) to control the expression of some genes that are critical to the sporulation process.</text>
</comment>
<dbReference type="InterPro" id="IPR001867">
    <property type="entry name" value="OmpR/PhoB-type_DNA-bd"/>
</dbReference>
<dbReference type="EMBL" id="CP021422">
    <property type="protein sequence ID" value="ASB41161.1"/>
    <property type="molecule type" value="Genomic_DNA"/>
</dbReference>
<keyword evidence="3" id="KW-0902">Two-component regulatory system</keyword>
<dbReference type="Pfam" id="PF00072">
    <property type="entry name" value="Response_reg"/>
    <property type="match status" value="1"/>
</dbReference>
<evidence type="ECO:0000256" key="5">
    <source>
        <dbReference type="ARBA" id="ARBA00023125"/>
    </source>
</evidence>
<dbReference type="CDD" id="cd17574">
    <property type="entry name" value="REC_OmpR"/>
    <property type="match status" value="1"/>
</dbReference>
<dbReference type="SUPFAM" id="SSF52172">
    <property type="entry name" value="CheY-like"/>
    <property type="match status" value="1"/>
</dbReference>
<accession>A0A1Z2XS18</accession>
<feature type="DNA-binding region" description="OmpR/PhoB-type" evidence="9">
    <location>
        <begin position="122"/>
        <end position="217"/>
    </location>
</feature>
<dbReference type="PANTHER" id="PTHR48111">
    <property type="entry name" value="REGULATOR OF RPOS"/>
    <property type="match status" value="1"/>
</dbReference>
<dbReference type="Proteomes" id="UP000196710">
    <property type="component" value="Chromosome"/>
</dbReference>
<evidence type="ECO:0000256" key="4">
    <source>
        <dbReference type="ARBA" id="ARBA00023015"/>
    </source>
</evidence>
<dbReference type="SUPFAM" id="SSF46894">
    <property type="entry name" value="C-terminal effector domain of the bipartite response regulators"/>
    <property type="match status" value="1"/>
</dbReference>
<dbReference type="InterPro" id="IPR001789">
    <property type="entry name" value="Sig_transdc_resp-reg_receiver"/>
</dbReference>
<organism evidence="13 15">
    <name type="scientific">Acutalibacter muris</name>
    <dbReference type="NCBI Taxonomy" id="1796620"/>
    <lineage>
        <taxon>Bacteria</taxon>
        <taxon>Bacillati</taxon>
        <taxon>Bacillota</taxon>
        <taxon>Clostridia</taxon>
        <taxon>Eubacteriales</taxon>
        <taxon>Acutalibacteraceae</taxon>
        <taxon>Acutalibacter</taxon>
    </lineage>
</organism>
<keyword evidence="6" id="KW-0804">Transcription</keyword>
<evidence type="ECO:0000256" key="1">
    <source>
        <dbReference type="ARBA" id="ARBA00018672"/>
    </source>
</evidence>
<dbReference type="RefSeq" id="WP_066540865.1">
    <property type="nucleotide sequence ID" value="NZ_CP021422.1"/>
</dbReference>
<dbReference type="PANTHER" id="PTHR48111:SF21">
    <property type="entry name" value="DNA-BINDING DUAL MASTER TRANSCRIPTIONAL REGULATOR RPAA"/>
    <property type="match status" value="1"/>
</dbReference>
<dbReference type="GO" id="GO:0032993">
    <property type="term" value="C:protein-DNA complex"/>
    <property type="evidence" value="ECO:0007669"/>
    <property type="project" value="TreeGrafter"/>
</dbReference>
<protein>
    <recommendedName>
        <fullName evidence="1">Stage 0 sporulation protein A homolog</fullName>
    </recommendedName>
</protein>
<evidence type="ECO:0000313" key="15">
    <source>
        <dbReference type="Proteomes" id="UP000596035"/>
    </source>
</evidence>
<dbReference type="PROSITE" id="PS50110">
    <property type="entry name" value="RESPONSE_REGULATORY"/>
    <property type="match status" value="1"/>
</dbReference>
<gene>
    <name evidence="12" type="ORF">ADH66_11140</name>
    <name evidence="13" type="ORF">I5Q82_01445</name>
</gene>
<evidence type="ECO:0000259" key="11">
    <source>
        <dbReference type="PROSITE" id="PS51755"/>
    </source>
</evidence>